<feature type="domain" description="HTH marR-type" evidence="4">
    <location>
        <begin position="7"/>
        <end position="141"/>
    </location>
</feature>
<dbReference type="EMBL" id="JAZHFV010000001">
    <property type="protein sequence ID" value="MEX4005781.1"/>
    <property type="molecule type" value="Genomic_DNA"/>
</dbReference>
<dbReference type="InterPro" id="IPR039422">
    <property type="entry name" value="MarR/SlyA-like"/>
</dbReference>
<evidence type="ECO:0000256" key="1">
    <source>
        <dbReference type="ARBA" id="ARBA00023015"/>
    </source>
</evidence>
<dbReference type="SUPFAM" id="SSF46785">
    <property type="entry name" value="Winged helix' DNA-binding domain"/>
    <property type="match status" value="1"/>
</dbReference>
<protein>
    <submittedName>
        <fullName evidence="5">MarR family transcriptional regulator</fullName>
    </submittedName>
</protein>
<accession>A0ABV3WMA4</accession>
<keyword evidence="1" id="KW-0805">Transcription regulation</keyword>
<dbReference type="PROSITE" id="PS01117">
    <property type="entry name" value="HTH_MARR_1"/>
    <property type="match status" value="1"/>
</dbReference>
<dbReference type="Pfam" id="PF01047">
    <property type="entry name" value="MarR"/>
    <property type="match status" value="1"/>
</dbReference>
<organism evidence="5 6">
    <name type="scientific">Neoaquamicrobium sediminum</name>
    <dbReference type="NCBI Taxonomy" id="1849104"/>
    <lineage>
        <taxon>Bacteria</taxon>
        <taxon>Pseudomonadati</taxon>
        <taxon>Pseudomonadota</taxon>
        <taxon>Alphaproteobacteria</taxon>
        <taxon>Hyphomicrobiales</taxon>
        <taxon>Phyllobacteriaceae</taxon>
        <taxon>Neoaquamicrobium</taxon>
    </lineage>
</organism>
<dbReference type="RefSeq" id="WP_368801224.1">
    <property type="nucleotide sequence ID" value="NZ_CBDDTD010000001.1"/>
</dbReference>
<dbReference type="Gene3D" id="1.10.10.10">
    <property type="entry name" value="Winged helix-like DNA-binding domain superfamily/Winged helix DNA-binding domain"/>
    <property type="match status" value="1"/>
</dbReference>
<sequence>MPARFDPDAIGFLITDVARLLRAEFDRRTANSGLGLTPGDARTLVNAARAGGVRQTVLAERMGVEAMTLSAYLDRLEAHGLVRREPDPSDRRAKLVEVTEAAQPVLEEISRIGAELRTDISVSLAPKQLEEIRDGLKTMRTTLAGMRPDFGKGSSST</sequence>
<proteinExistence type="predicted"/>
<dbReference type="SMART" id="SM00347">
    <property type="entry name" value="HTH_MARR"/>
    <property type="match status" value="1"/>
</dbReference>
<keyword evidence="3" id="KW-0804">Transcription</keyword>
<evidence type="ECO:0000256" key="3">
    <source>
        <dbReference type="ARBA" id="ARBA00023163"/>
    </source>
</evidence>
<dbReference type="InterPro" id="IPR000835">
    <property type="entry name" value="HTH_MarR-typ"/>
</dbReference>
<dbReference type="PANTHER" id="PTHR33164">
    <property type="entry name" value="TRANSCRIPTIONAL REGULATOR, MARR FAMILY"/>
    <property type="match status" value="1"/>
</dbReference>
<reference evidence="5 6" key="1">
    <citation type="submission" date="2024-01" db="EMBL/GenBank/DDBJ databases">
        <title>New evidence supports the origin of RcGTA from prophage.</title>
        <authorList>
            <person name="Xu Y."/>
            <person name="Liu B."/>
            <person name="Chen F."/>
        </authorList>
    </citation>
    <scope>NUCLEOTIDE SEQUENCE [LARGE SCALE GENOMIC DNA]</scope>
    <source>
        <strain evidence="5 6">CBW1107-2</strain>
    </source>
</reference>
<dbReference type="PROSITE" id="PS50995">
    <property type="entry name" value="HTH_MARR_2"/>
    <property type="match status" value="1"/>
</dbReference>
<dbReference type="InterPro" id="IPR036390">
    <property type="entry name" value="WH_DNA-bd_sf"/>
</dbReference>
<dbReference type="InterPro" id="IPR023187">
    <property type="entry name" value="Tscrpt_reg_MarR-type_CS"/>
</dbReference>
<dbReference type="Proteomes" id="UP001559025">
    <property type="component" value="Unassembled WGS sequence"/>
</dbReference>
<evidence type="ECO:0000313" key="6">
    <source>
        <dbReference type="Proteomes" id="UP001559025"/>
    </source>
</evidence>
<keyword evidence="6" id="KW-1185">Reference proteome</keyword>
<keyword evidence="2" id="KW-0238">DNA-binding</keyword>
<gene>
    <name evidence="5" type="ORF">V1479_00610</name>
</gene>
<evidence type="ECO:0000313" key="5">
    <source>
        <dbReference type="EMBL" id="MEX4005781.1"/>
    </source>
</evidence>
<evidence type="ECO:0000259" key="4">
    <source>
        <dbReference type="PROSITE" id="PS50995"/>
    </source>
</evidence>
<evidence type="ECO:0000256" key="2">
    <source>
        <dbReference type="ARBA" id="ARBA00023125"/>
    </source>
</evidence>
<dbReference type="PANTHER" id="PTHR33164:SF64">
    <property type="entry name" value="TRANSCRIPTIONAL REGULATOR SLYA"/>
    <property type="match status" value="1"/>
</dbReference>
<dbReference type="InterPro" id="IPR036388">
    <property type="entry name" value="WH-like_DNA-bd_sf"/>
</dbReference>
<dbReference type="PRINTS" id="PR00598">
    <property type="entry name" value="HTHMARR"/>
</dbReference>
<name>A0ABV3WMA4_9HYPH</name>
<comment type="caution">
    <text evidence="5">The sequence shown here is derived from an EMBL/GenBank/DDBJ whole genome shotgun (WGS) entry which is preliminary data.</text>
</comment>